<name>A0ABQ4T1R3_METOR</name>
<sequence>MAKQFPALDARLTDFIARQHVFFAASAAEGARVNLSPRGTEAFRVLGPNAVAYLDLTGSGNETAAHLLADGRLTLMFCAFEGAPMILRLYGRGEVLARGSGAYRDLLAGAFAGQEPPGARQIVRLAVDLVQTSCGYGVPRFDFAGERPGLTNWARSQGEEGLAAYRREKNRRSMDGLPTGLPEEEPSA</sequence>
<feature type="domain" description="Pyridoxamine 5'-phosphate oxidase N-terminal" evidence="2">
    <location>
        <begin position="9"/>
        <end position="134"/>
    </location>
</feature>
<dbReference type="Gene3D" id="2.30.110.10">
    <property type="entry name" value="Electron Transport, Fmn-binding Protein, Chain A"/>
    <property type="match status" value="1"/>
</dbReference>
<comment type="caution">
    <text evidence="3">The sequence shown here is derived from an EMBL/GenBank/DDBJ whole genome shotgun (WGS) entry which is preliminary data.</text>
</comment>
<dbReference type="EMBL" id="BPQV01000001">
    <property type="protein sequence ID" value="GJE25576.1"/>
    <property type="molecule type" value="Genomic_DNA"/>
</dbReference>
<evidence type="ECO:0000256" key="1">
    <source>
        <dbReference type="SAM" id="MobiDB-lite"/>
    </source>
</evidence>
<dbReference type="PANTHER" id="PTHR39336">
    <property type="entry name" value="PYRIDOXAMINE PHOSPHATE OXIDASE FAMILY PROTEIN (AFU_ORTHOLOGUE AFUA_6G11440)"/>
    <property type="match status" value="1"/>
</dbReference>
<evidence type="ECO:0000259" key="2">
    <source>
        <dbReference type="Pfam" id="PF01243"/>
    </source>
</evidence>
<reference evidence="3" key="1">
    <citation type="journal article" date="2021" name="Front. Microbiol.">
        <title>Comprehensive Comparative Genomics and Phenotyping of Methylobacterium Species.</title>
        <authorList>
            <person name="Alessa O."/>
            <person name="Ogura Y."/>
            <person name="Fujitani Y."/>
            <person name="Takami H."/>
            <person name="Hayashi T."/>
            <person name="Sahin N."/>
            <person name="Tani A."/>
        </authorList>
    </citation>
    <scope>NUCLEOTIDE SEQUENCE</scope>
    <source>
        <strain evidence="3">NBRC 15689</strain>
    </source>
</reference>
<dbReference type="PANTHER" id="PTHR39336:SF1">
    <property type="entry name" value="PYRIDOXAMINE PHOSPHATE OXIDASE FAMILY PROTEIN (AFU_ORTHOLOGUE AFUA_6G11440)"/>
    <property type="match status" value="1"/>
</dbReference>
<dbReference type="SUPFAM" id="SSF50475">
    <property type="entry name" value="FMN-binding split barrel"/>
    <property type="match status" value="1"/>
</dbReference>
<dbReference type="RefSeq" id="WP_238309511.1">
    <property type="nucleotide sequence ID" value="NZ_BPQV01000001.1"/>
</dbReference>
<proteinExistence type="predicted"/>
<organism evidence="3 4">
    <name type="scientific">Methylobacterium organophilum</name>
    <dbReference type="NCBI Taxonomy" id="410"/>
    <lineage>
        <taxon>Bacteria</taxon>
        <taxon>Pseudomonadati</taxon>
        <taxon>Pseudomonadota</taxon>
        <taxon>Alphaproteobacteria</taxon>
        <taxon>Hyphomicrobiales</taxon>
        <taxon>Methylobacteriaceae</taxon>
        <taxon>Methylobacterium</taxon>
    </lineage>
</organism>
<evidence type="ECO:0000313" key="3">
    <source>
        <dbReference type="EMBL" id="GJE25576.1"/>
    </source>
</evidence>
<dbReference type="Proteomes" id="UP001055156">
    <property type="component" value="Unassembled WGS sequence"/>
</dbReference>
<accession>A0ABQ4T1R3</accession>
<dbReference type="InterPro" id="IPR011576">
    <property type="entry name" value="Pyridox_Oxase_N"/>
</dbReference>
<reference evidence="3" key="2">
    <citation type="submission" date="2021-08" db="EMBL/GenBank/DDBJ databases">
        <authorList>
            <person name="Tani A."/>
            <person name="Ola A."/>
            <person name="Ogura Y."/>
            <person name="Katsura K."/>
            <person name="Hayashi T."/>
        </authorList>
    </citation>
    <scope>NUCLEOTIDE SEQUENCE</scope>
    <source>
        <strain evidence="3">NBRC 15689</strain>
    </source>
</reference>
<evidence type="ECO:0000313" key="4">
    <source>
        <dbReference type="Proteomes" id="UP001055156"/>
    </source>
</evidence>
<gene>
    <name evidence="3" type="ORF">LKMONMHP_0414</name>
</gene>
<protein>
    <recommendedName>
        <fullName evidence="2">Pyridoxamine 5'-phosphate oxidase N-terminal domain-containing protein</fullName>
    </recommendedName>
</protein>
<feature type="region of interest" description="Disordered" evidence="1">
    <location>
        <begin position="166"/>
        <end position="188"/>
    </location>
</feature>
<keyword evidence="4" id="KW-1185">Reference proteome</keyword>
<dbReference type="Pfam" id="PF01243">
    <property type="entry name" value="PNPOx_N"/>
    <property type="match status" value="1"/>
</dbReference>
<dbReference type="InterPro" id="IPR012349">
    <property type="entry name" value="Split_barrel_FMN-bd"/>
</dbReference>